<evidence type="ECO:0000256" key="1">
    <source>
        <dbReference type="SAM" id="MobiDB-lite"/>
    </source>
</evidence>
<feature type="region of interest" description="Disordered" evidence="1">
    <location>
        <begin position="1"/>
        <end position="26"/>
    </location>
</feature>
<evidence type="ECO:0000313" key="3">
    <source>
        <dbReference type="Proteomes" id="UP001231189"/>
    </source>
</evidence>
<proteinExistence type="predicted"/>
<comment type="caution">
    <text evidence="2">The sequence shown here is derived from an EMBL/GenBank/DDBJ whole genome shotgun (WGS) entry which is preliminary data.</text>
</comment>
<feature type="compositionally biased region" description="Low complexity" evidence="1">
    <location>
        <begin position="12"/>
        <end position="21"/>
    </location>
</feature>
<protein>
    <submittedName>
        <fullName evidence="2">Uncharacterized protein</fullName>
    </submittedName>
</protein>
<dbReference type="AlphaFoldDB" id="A0AAD8QGP2"/>
<sequence>MPSRWMSEWAIGPPTGTPSTSMPQRGRAAAGLSSTASVCSTFLCRRRYCIGTNVSICQLCFAFNNCHGWNRVQVDKLFNHVVRYNGKELHLDMCFRLGQICQGGITRSGEGEEVGNISDKSDDEENKRWRRGWSYILPRRIFPCMALRTLCASHCRLKLPEIVNLPFLERLHITAAAVIGGVTSKC</sequence>
<accession>A0AAD8QGP2</accession>
<evidence type="ECO:0000313" key="2">
    <source>
        <dbReference type="EMBL" id="KAK1600854.1"/>
    </source>
</evidence>
<dbReference type="Proteomes" id="UP001231189">
    <property type="component" value="Unassembled WGS sequence"/>
</dbReference>
<name>A0AAD8QGP2_LOLMU</name>
<keyword evidence="3" id="KW-1185">Reference proteome</keyword>
<dbReference type="EMBL" id="JAUUTY010000550">
    <property type="protein sequence ID" value="KAK1600854.1"/>
    <property type="molecule type" value="Genomic_DNA"/>
</dbReference>
<gene>
    <name evidence="2" type="ORF">QYE76_018843</name>
</gene>
<organism evidence="2 3">
    <name type="scientific">Lolium multiflorum</name>
    <name type="common">Italian ryegrass</name>
    <name type="synonym">Lolium perenne subsp. multiflorum</name>
    <dbReference type="NCBI Taxonomy" id="4521"/>
    <lineage>
        <taxon>Eukaryota</taxon>
        <taxon>Viridiplantae</taxon>
        <taxon>Streptophyta</taxon>
        <taxon>Embryophyta</taxon>
        <taxon>Tracheophyta</taxon>
        <taxon>Spermatophyta</taxon>
        <taxon>Magnoliopsida</taxon>
        <taxon>Liliopsida</taxon>
        <taxon>Poales</taxon>
        <taxon>Poaceae</taxon>
        <taxon>BOP clade</taxon>
        <taxon>Pooideae</taxon>
        <taxon>Poodae</taxon>
        <taxon>Poeae</taxon>
        <taxon>Poeae Chloroplast Group 2 (Poeae type)</taxon>
        <taxon>Loliodinae</taxon>
        <taxon>Loliinae</taxon>
        <taxon>Lolium</taxon>
    </lineage>
</organism>
<reference evidence="2" key="1">
    <citation type="submission" date="2023-07" db="EMBL/GenBank/DDBJ databases">
        <title>A chromosome-level genome assembly of Lolium multiflorum.</title>
        <authorList>
            <person name="Chen Y."/>
            <person name="Copetti D."/>
            <person name="Kolliker R."/>
            <person name="Studer B."/>
        </authorList>
    </citation>
    <scope>NUCLEOTIDE SEQUENCE</scope>
    <source>
        <strain evidence="2">02402/16</strain>
        <tissue evidence="2">Leaf</tissue>
    </source>
</reference>